<evidence type="ECO:0000313" key="3">
    <source>
        <dbReference type="EMBL" id="AEF82815.1"/>
    </source>
</evidence>
<dbReference type="Proteomes" id="UP000009222">
    <property type="component" value="Chromosome"/>
</dbReference>
<keyword evidence="4" id="KW-1185">Reference proteome</keyword>
<feature type="compositionally biased region" description="Basic and acidic residues" evidence="1">
    <location>
        <begin position="301"/>
        <end position="310"/>
    </location>
</feature>
<reference evidence="4" key="1">
    <citation type="submission" date="2009-12" db="EMBL/GenBank/DDBJ databases">
        <title>Complete sequence of Treponema azotonutricium strain ZAS-9.</title>
        <authorList>
            <person name="Tetu S.G."/>
            <person name="Matson E."/>
            <person name="Ren Q."/>
            <person name="Seshadri R."/>
            <person name="Elbourne L."/>
            <person name="Hassan K.A."/>
            <person name="Durkin A."/>
            <person name="Radune D."/>
            <person name="Mohamoud Y."/>
            <person name="Shay R."/>
            <person name="Jin S."/>
            <person name="Zhang X."/>
            <person name="Lucey K."/>
            <person name="Ballor N.R."/>
            <person name="Ottesen E."/>
            <person name="Rosenthal R."/>
            <person name="Allen A."/>
            <person name="Leadbetter J.R."/>
            <person name="Paulsen I.T."/>
        </authorList>
    </citation>
    <scope>NUCLEOTIDE SEQUENCE [LARGE SCALE GENOMIC DNA]</scope>
    <source>
        <strain evidence="4">ATCC BAA-888 / DSM 13862 / ZAS-9</strain>
    </source>
</reference>
<evidence type="ECO:0000256" key="1">
    <source>
        <dbReference type="SAM" id="MobiDB-lite"/>
    </source>
</evidence>
<organism evidence="3 4">
    <name type="scientific">Leadbettera azotonutricia (strain ATCC BAA-888 / DSM 13862 / ZAS-9)</name>
    <name type="common">Treponema azotonutricium</name>
    <dbReference type="NCBI Taxonomy" id="545695"/>
    <lineage>
        <taxon>Bacteria</taxon>
        <taxon>Pseudomonadati</taxon>
        <taxon>Spirochaetota</taxon>
        <taxon>Spirochaetia</taxon>
        <taxon>Spirochaetales</taxon>
        <taxon>Breznakiellaceae</taxon>
        <taxon>Leadbettera</taxon>
    </lineage>
</organism>
<protein>
    <recommendedName>
        <fullName evidence="2">PilZN3 domain-containing protein</fullName>
    </recommendedName>
</protein>
<dbReference type="KEGG" id="taz:TREAZ_3544"/>
<gene>
    <name evidence="3" type="ordered locus">TREAZ_3544</name>
</gene>
<name>F5Y791_LEAAZ</name>
<feature type="compositionally biased region" description="Acidic residues" evidence="1">
    <location>
        <begin position="331"/>
        <end position="340"/>
    </location>
</feature>
<feature type="domain" description="PilZN3" evidence="2">
    <location>
        <begin position="7"/>
        <end position="141"/>
    </location>
</feature>
<dbReference type="InParanoid" id="F5Y791"/>
<feature type="region of interest" description="Disordered" evidence="1">
    <location>
        <begin position="269"/>
        <end position="340"/>
    </location>
</feature>
<proteinExistence type="predicted"/>
<evidence type="ECO:0000259" key="2">
    <source>
        <dbReference type="Pfam" id="PF20424"/>
    </source>
</evidence>
<sequence>MGVVTSQKITVYYDRFKTIDVTFTKEIIQVTSLITNQVFLKCGSDFWPCVIYSSSFQGAKIVANIKSGILHKLEQANQMASLRFSFKNPDTGSPVTFFINTKSLGYSAYGGSADVALFNLQFTQRPPDDLIEIMGRILDANVNSAKRREERITITPDSARRLNIFSKESAVFIQGVPRRCILRDISFSGAKLIMMGVAKFLVEKDAALRMDFDDPRESFLIKGKFLRAEVVEGRKDLVALVVLFDETIVPMGYKIRVNDFLSQVRADTRGLDDGSAQQEKKTPAKASAKSEAAKAPLPDAAPEKADEKPEAAAPAEKPAAPADKPAADTPGDFDLDLPSS</sequence>
<dbReference type="eggNOG" id="ENOG502ZPJT">
    <property type="taxonomic scope" value="Bacteria"/>
</dbReference>
<evidence type="ECO:0000313" key="4">
    <source>
        <dbReference type="Proteomes" id="UP000009222"/>
    </source>
</evidence>
<dbReference type="Pfam" id="PF20424">
    <property type="entry name" value="PilZN3"/>
    <property type="match status" value="1"/>
</dbReference>
<dbReference type="RefSeq" id="WP_015712034.1">
    <property type="nucleotide sequence ID" value="NC_015577.1"/>
</dbReference>
<feature type="compositionally biased region" description="Basic and acidic residues" evidence="1">
    <location>
        <begin position="269"/>
        <end position="282"/>
    </location>
</feature>
<dbReference type="HOGENOM" id="CLU_070336_0_0_12"/>
<accession>F5Y791</accession>
<dbReference type="STRING" id="545695.TREAZ_3544"/>
<feature type="compositionally biased region" description="Low complexity" evidence="1">
    <location>
        <begin position="311"/>
        <end position="328"/>
    </location>
</feature>
<dbReference type="EMBL" id="CP001841">
    <property type="protein sequence ID" value="AEF82815.1"/>
    <property type="molecule type" value="Genomic_DNA"/>
</dbReference>
<reference evidence="3 4" key="2">
    <citation type="journal article" date="2011" name="ISME J.">
        <title>RNA-seq reveals cooperative metabolic interactions between two termite-gut spirochete species in co-culture.</title>
        <authorList>
            <person name="Rosenthal A.Z."/>
            <person name="Matson E.G."/>
            <person name="Eldar A."/>
            <person name="Leadbetter J.R."/>
        </authorList>
    </citation>
    <scope>NUCLEOTIDE SEQUENCE [LARGE SCALE GENOMIC DNA]</scope>
    <source>
        <strain evidence="4">ATCC BAA-888 / DSM 13862 / ZAS-9</strain>
    </source>
</reference>
<dbReference type="AlphaFoldDB" id="F5Y791"/>
<dbReference type="InterPro" id="IPR046853">
    <property type="entry name" value="PilZN3"/>
</dbReference>
<feature type="compositionally biased region" description="Low complexity" evidence="1">
    <location>
        <begin position="284"/>
        <end position="300"/>
    </location>
</feature>